<comment type="caution">
    <text evidence="1">The sequence shown here is derived from an EMBL/GenBank/DDBJ whole genome shotgun (WGS) entry which is preliminary data.</text>
</comment>
<sequence>MVKDDMYTEFIIAQVLATTVVQDWGRFEHYARHVQIIDNNDHIRPDCGPGPRIMECVEPVLQQFLALSSEGKLLLPRLQRLAWGVTAHGILDTPPLFLIRSPSLQQLALRYNPPSTGRSRSLENVLTVISSLLPGLHTLSLYEEPVWPAVPNIYEEAYTRALLTISNCTHLRQLKITAPQLTLDFRFFDIISKLPLLSKLRLQFSRIDGVIPANTRWIFAALETLELTSLERL</sequence>
<evidence type="ECO:0000313" key="1">
    <source>
        <dbReference type="EMBL" id="TFY52186.1"/>
    </source>
</evidence>
<dbReference type="InterPro" id="IPR032675">
    <property type="entry name" value="LRR_dom_sf"/>
</dbReference>
<organism evidence="1 2">
    <name type="scientific">Rhodofomes roseus</name>
    <dbReference type="NCBI Taxonomy" id="34475"/>
    <lineage>
        <taxon>Eukaryota</taxon>
        <taxon>Fungi</taxon>
        <taxon>Dikarya</taxon>
        <taxon>Basidiomycota</taxon>
        <taxon>Agaricomycotina</taxon>
        <taxon>Agaricomycetes</taxon>
        <taxon>Polyporales</taxon>
        <taxon>Rhodofomes</taxon>
    </lineage>
</organism>
<proteinExistence type="predicted"/>
<dbReference type="Proteomes" id="UP000298390">
    <property type="component" value="Unassembled WGS sequence"/>
</dbReference>
<reference evidence="1 2" key="1">
    <citation type="submission" date="2019-01" db="EMBL/GenBank/DDBJ databases">
        <title>Genome sequencing of the rare red list fungi Fomitopsis rosea.</title>
        <authorList>
            <person name="Buettner E."/>
            <person name="Kellner H."/>
        </authorList>
    </citation>
    <scope>NUCLEOTIDE SEQUENCE [LARGE SCALE GENOMIC DNA]</scope>
    <source>
        <strain evidence="1 2">DSM 105464</strain>
    </source>
</reference>
<dbReference type="EMBL" id="SEKV01001026">
    <property type="protein sequence ID" value="TFY52186.1"/>
    <property type="molecule type" value="Genomic_DNA"/>
</dbReference>
<dbReference type="AlphaFoldDB" id="A0A4Y9XQ02"/>
<evidence type="ECO:0000313" key="2">
    <source>
        <dbReference type="Proteomes" id="UP000298390"/>
    </source>
</evidence>
<protein>
    <submittedName>
        <fullName evidence="1">Uncharacterized protein</fullName>
    </submittedName>
</protein>
<dbReference type="SUPFAM" id="SSF52047">
    <property type="entry name" value="RNI-like"/>
    <property type="match status" value="1"/>
</dbReference>
<gene>
    <name evidence="1" type="ORF">EVJ58_g10155</name>
</gene>
<dbReference type="Gene3D" id="3.80.10.10">
    <property type="entry name" value="Ribonuclease Inhibitor"/>
    <property type="match status" value="1"/>
</dbReference>
<name>A0A4Y9XQ02_9APHY</name>
<accession>A0A4Y9XQ02</accession>